<reference evidence="2" key="1">
    <citation type="journal article" date="2015" name="Nature">
        <title>Complex archaea that bridge the gap between prokaryotes and eukaryotes.</title>
        <authorList>
            <person name="Spang A."/>
            <person name="Saw J.H."/>
            <person name="Jorgensen S.L."/>
            <person name="Zaremba-Niedzwiedzka K."/>
            <person name="Martijn J."/>
            <person name="Lind A.E."/>
            <person name="van Eijk R."/>
            <person name="Schleper C."/>
            <person name="Guy L."/>
            <person name="Ettema T.J."/>
        </authorList>
    </citation>
    <scope>NUCLEOTIDE SEQUENCE</scope>
</reference>
<keyword evidence="1" id="KW-0812">Transmembrane</keyword>
<sequence length="98" mass="11254">MEKVFVKGDLIHLKKSNVFGWSVVHPYKNDDGSINWFNLITGGSWANLFMWIFITLIIVGVIIEYTSNINTLVSCFDNLINLENCKQVFGGDNLNWIR</sequence>
<accession>A0A0F9M6F1</accession>
<organism evidence="2">
    <name type="scientific">marine sediment metagenome</name>
    <dbReference type="NCBI Taxonomy" id="412755"/>
    <lineage>
        <taxon>unclassified sequences</taxon>
        <taxon>metagenomes</taxon>
        <taxon>ecological metagenomes</taxon>
    </lineage>
</organism>
<keyword evidence="1" id="KW-0472">Membrane</keyword>
<proteinExistence type="predicted"/>
<feature type="transmembrane region" description="Helical" evidence="1">
    <location>
        <begin position="45"/>
        <end position="63"/>
    </location>
</feature>
<evidence type="ECO:0000313" key="2">
    <source>
        <dbReference type="EMBL" id="KKN01284.1"/>
    </source>
</evidence>
<protein>
    <submittedName>
        <fullName evidence="2">Uncharacterized protein</fullName>
    </submittedName>
</protein>
<keyword evidence="1" id="KW-1133">Transmembrane helix</keyword>
<gene>
    <name evidence="2" type="ORF">LCGC14_1129420</name>
</gene>
<comment type="caution">
    <text evidence="2">The sequence shown here is derived from an EMBL/GenBank/DDBJ whole genome shotgun (WGS) entry which is preliminary data.</text>
</comment>
<dbReference type="AlphaFoldDB" id="A0A0F9M6F1"/>
<name>A0A0F9M6F1_9ZZZZ</name>
<dbReference type="EMBL" id="LAZR01005279">
    <property type="protein sequence ID" value="KKN01284.1"/>
    <property type="molecule type" value="Genomic_DNA"/>
</dbReference>
<evidence type="ECO:0000256" key="1">
    <source>
        <dbReference type="SAM" id="Phobius"/>
    </source>
</evidence>